<protein>
    <recommendedName>
        <fullName evidence="6">Trypsin family protein</fullName>
    </recommendedName>
</protein>
<feature type="domain" description="Nal1 N-terminal" evidence="2">
    <location>
        <begin position="80"/>
        <end position="158"/>
    </location>
</feature>
<accession>A0A8T0GEC2</accession>
<dbReference type="InterPro" id="IPR057906">
    <property type="entry name" value="Nal1"/>
</dbReference>
<evidence type="ECO:0000259" key="2">
    <source>
        <dbReference type="Pfam" id="PF25608"/>
    </source>
</evidence>
<dbReference type="EMBL" id="CM026432">
    <property type="protein sequence ID" value="KAG0556469.1"/>
    <property type="molecule type" value="Genomic_DNA"/>
</dbReference>
<dbReference type="PANTHER" id="PTHR31521:SF2">
    <property type="entry name" value="EXPRESSED PROTEIN"/>
    <property type="match status" value="1"/>
</dbReference>
<dbReference type="PANTHER" id="PTHR31521">
    <property type="entry name" value="EXPRESSED PROTEIN"/>
    <property type="match status" value="1"/>
</dbReference>
<dbReference type="OrthoDB" id="10363560at2759"/>
<reference evidence="4 5" key="1">
    <citation type="submission" date="2020-06" db="EMBL/GenBank/DDBJ databases">
        <title>WGS assembly of Ceratodon purpureus strain R40.</title>
        <authorList>
            <person name="Carey S.B."/>
            <person name="Jenkins J."/>
            <person name="Shu S."/>
            <person name="Lovell J.T."/>
            <person name="Sreedasyam A."/>
            <person name="Maumus F."/>
            <person name="Tiley G.P."/>
            <person name="Fernandez-Pozo N."/>
            <person name="Barry K."/>
            <person name="Chen C."/>
            <person name="Wang M."/>
            <person name="Lipzen A."/>
            <person name="Daum C."/>
            <person name="Saski C.A."/>
            <person name="Payton A.C."/>
            <person name="Mcbreen J.C."/>
            <person name="Conrad R.E."/>
            <person name="Kollar L.M."/>
            <person name="Olsson S."/>
            <person name="Huttunen S."/>
            <person name="Landis J.B."/>
            <person name="Wickett N.J."/>
            <person name="Johnson M.G."/>
            <person name="Rensing S.A."/>
            <person name="Grimwood J."/>
            <person name="Schmutz J."/>
            <person name="Mcdaniel S.F."/>
        </authorList>
    </citation>
    <scope>NUCLEOTIDE SEQUENCE [LARGE SCALE GENOMIC DNA]</scope>
    <source>
        <strain evidence="4 5">R40</strain>
    </source>
</reference>
<sequence>MNKCECASGDGSVLTNQPEITKESDATKESGVFSEGHESNAQFVWRTPRLLNGLAEERAFYFNSLQKEMTSLGRRPKGHQAATLLDLITIRAFHSKSLRCYSLGTALGFRLRGGLQTRIPAIIVFVARKVHRHWLHENQELPTVLEGPGGVWCDVDVVEFSHLGSQRLPEPVYTELVDGLQGRDATIGAGSQIACYELYGTLGCIVRSRTGLCQVGFLTNRHVAVDLDHPVQKLFHPLPPHLGPGLYLGAVERTTTFIRDDLWYGVFASMNPETFVRADGAFIPFDNSFDVRNYVTPCVKGVGEVGEVMSVDLQAPLDSLIGKHVMKVGRSSGITKGSLLAYAVEYNNDKGHCFFNDFLIVSDNHQDFELEGDSGSLILVEGENVGDKARPIGIVWGGTTHRGRLKLQNTREPENWTSGVDLSRLLDSLELSIVTSNEALCEALEVQRQCLAASLHSSTHCLGIRSMISNTVPGRQMQYMDGGSFKFDQHIAGVDRICSSETLKDLLSTATFEAGAAHTQQNVLQMVPVQGSLECGRHSRSARRRADAVLKVDDPFELSLSSPLSGVEHSSNFIGEGYMRRTGAGLFGCRIPKPTSSYEAFQCGTKRTRQLAESRFLAPNS</sequence>
<comment type="caution">
    <text evidence="4">The sequence shown here is derived from an EMBL/GenBank/DDBJ whole genome shotgun (WGS) entry which is preliminary data.</text>
</comment>
<keyword evidence="5" id="KW-1185">Reference proteome</keyword>
<feature type="region of interest" description="Disordered" evidence="1">
    <location>
        <begin position="1"/>
        <end position="34"/>
    </location>
</feature>
<evidence type="ECO:0000313" key="5">
    <source>
        <dbReference type="Proteomes" id="UP000822688"/>
    </source>
</evidence>
<dbReference type="Proteomes" id="UP000822688">
    <property type="component" value="Chromosome 11"/>
</dbReference>
<organism evidence="4 5">
    <name type="scientific">Ceratodon purpureus</name>
    <name type="common">Fire moss</name>
    <name type="synonym">Dicranum purpureum</name>
    <dbReference type="NCBI Taxonomy" id="3225"/>
    <lineage>
        <taxon>Eukaryota</taxon>
        <taxon>Viridiplantae</taxon>
        <taxon>Streptophyta</taxon>
        <taxon>Embryophyta</taxon>
        <taxon>Bryophyta</taxon>
        <taxon>Bryophytina</taxon>
        <taxon>Bryopsida</taxon>
        <taxon>Dicranidae</taxon>
        <taxon>Pseudoditrichales</taxon>
        <taxon>Ditrichaceae</taxon>
        <taxon>Ceratodon</taxon>
    </lineage>
</organism>
<dbReference type="InterPro" id="IPR009003">
    <property type="entry name" value="Peptidase_S1_PA"/>
</dbReference>
<evidence type="ECO:0000259" key="3">
    <source>
        <dbReference type="Pfam" id="PF25819"/>
    </source>
</evidence>
<gene>
    <name evidence="4" type="ORF">KC19_11G055700</name>
</gene>
<evidence type="ECO:0008006" key="6">
    <source>
        <dbReference type="Google" id="ProtNLM"/>
    </source>
</evidence>
<evidence type="ECO:0000256" key="1">
    <source>
        <dbReference type="SAM" id="MobiDB-lite"/>
    </source>
</evidence>
<feature type="domain" description="Nal1 C-terminal" evidence="3">
    <location>
        <begin position="170"/>
        <end position="438"/>
    </location>
</feature>
<evidence type="ECO:0000313" key="4">
    <source>
        <dbReference type="EMBL" id="KAG0556469.1"/>
    </source>
</evidence>
<proteinExistence type="predicted"/>
<dbReference type="Pfam" id="PF25819">
    <property type="entry name" value="Nal1_C"/>
    <property type="match status" value="1"/>
</dbReference>
<dbReference type="InterPro" id="IPR057904">
    <property type="entry name" value="Nal1_C"/>
</dbReference>
<dbReference type="AlphaFoldDB" id="A0A8T0GEC2"/>
<dbReference type="Pfam" id="PF25608">
    <property type="entry name" value="NAL1_N"/>
    <property type="match status" value="1"/>
</dbReference>
<name>A0A8T0GEC2_CERPU</name>
<dbReference type="InterPro" id="IPR057905">
    <property type="entry name" value="Nal1_N"/>
</dbReference>
<dbReference type="SUPFAM" id="SSF50494">
    <property type="entry name" value="Trypsin-like serine proteases"/>
    <property type="match status" value="1"/>
</dbReference>